<evidence type="ECO:0000313" key="4">
    <source>
        <dbReference type="EMBL" id="EEF57957.1"/>
    </source>
</evidence>
<name>B9XQD3_PEDPL</name>
<reference evidence="4 5" key="1">
    <citation type="journal article" date="2011" name="J. Bacteriol.">
        <title>Genome sequence of 'Pedosphaera parvula' Ellin514, an aerobic Verrucomicrobial isolate from pasture soil.</title>
        <authorList>
            <person name="Kant R."/>
            <person name="van Passel M.W."/>
            <person name="Sangwan P."/>
            <person name="Palva A."/>
            <person name="Lucas S."/>
            <person name="Copeland A."/>
            <person name="Lapidus A."/>
            <person name="Glavina Del Rio T."/>
            <person name="Dalin E."/>
            <person name="Tice H."/>
            <person name="Bruce D."/>
            <person name="Goodwin L."/>
            <person name="Pitluck S."/>
            <person name="Chertkov O."/>
            <person name="Larimer F.W."/>
            <person name="Land M.L."/>
            <person name="Hauser L."/>
            <person name="Brettin T.S."/>
            <person name="Detter J.C."/>
            <person name="Han S."/>
            <person name="de Vos W.M."/>
            <person name="Janssen P.H."/>
            <person name="Smidt H."/>
        </authorList>
    </citation>
    <scope>NUCLEOTIDE SEQUENCE [LARGE SCALE GENOMIC DNA]</scope>
    <source>
        <strain evidence="4 5">Ellin514</strain>
    </source>
</reference>
<dbReference type="EMBL" id="ABOX02000053">
    <property type="protein sequence ID" value="EEF57957.1"/>
    <property type="molecule type" value="Genomic_DNA"/>
</dbReference>
<evidence type="ECO:0000259" key="1">
    <source>
        <dbReference type="Pfam" id="PF04542"/>
    </source>
</evidence>
<feature type="domain" description="RNA polymerase sigma-70 region 2" evidence="1">
    <location>
        <begin position="27"/>
        <end position="95"/>
    </location>
</feature>
<feature type="domain" description="DUF6596" evidence="3">
    <location>
        <begin position="204"/>
        <end position="305"/>
    </location>
</feature>
<dbReference type="InterPro" id="IPR046531">
    <property type="entry name" value="DUF6596"/>
</dbReference>
<dbReference type="InterPro" id="IPR013249">
    <property type="entry name" value="RNA_pol_sigma70_r4_t2"/>
</dbReference>
<dbReference type="Pfam" id="PF08281">
    <property type="entry name" value="Sigma70_r4_2"/>
    <property type="match status" value="1"/>
</dbReference>
<dbReference type="GO" id="GO:0003677">
    <property type="term" value="F:DNA binding"/>
    <property type="evidence" value="ECO:0007669"/>
    <property type="project" value="InterPro"/>
</dbReference>
<protein>
    <submittedName>
        <fullName evidence="4">Putative RNA polymerase, sigma-24 subunit, ECF subfamily</fullName>
    </submittedName>
</protein>
<dbReference type="AlphaFoldDB" id="B9XQD3"/>
<organism evidence="4 5">
    <name type="scientific">Pedosphaera parvula (strain Ellin514)</name>
    <dbReference type="NCBI Taxonomy" id="320771"/>
    <lineage>
        <taxon>Bacteria</taxon>
        <taxon>Pseudomonadati</taxon>
        <taxon>Verrucomicrobiota</taxon>
        <taxon>Pedosphaerae</taxon>
        <taxon>Pedosphaerales</taxon>
        <taxon>Pedosphaeraceae</taxon>
        <taxon>Pedosphaera</taxon>
    </lineage>
</organism>
<dbReference type="GO" id="GO:0006352">
    <property type="term" value="P:DNA-templated transcription initiation"/>
    <property type="evidence" value="ECO:0007669"/>
    <property type="project" value="InterPro"/>
</dbReference>
<dbReference type="Pfam" id="PF04542">
    <property type="entry name" value="Sigma70_r2"/>
    <property type="match status" value="1"/>
</dbReference>
<keyword evidence="5" id="KW-1185">Reference proteome</keyword>
<accession>B9XQD3</accession>
<dbReference type="InterPro" id="IPR013324">
    <property type="entry name" value="RNA_pol_sigma_r3/r4-like"/>
</dbReference>
<dbReference type="InterPro" id="IPR007627">
    <property type="entry name" value="RNA_pol_sigma70_r2"/>
</dbReference>
<sequence length="440" mass="49297">MLERMSQTADITTPPPTGDISRLADHLFRHEAGKLVSVLTGIFGFERLQLAEDVVQEALIRALQTWPYYGIPRNPAAWLTQTAKNLALDVIRREKLFLEKQSQITTFMEQWSAEPSAGDAALLDNEIKDDGLRMMFVCCHPLVPADDQVALTLKTLCGFSPLEIAKAFLTTEAAIAKRLTRAKQKIRDARIPFEIPTGEELTRRLDNVLQSLYLLFNEGYKASSGEKLVREEVCYEAIRLTVLLAEHAAGNQPKTHALLALMLLNSARNPTRLDGQGNLLRLKEQDRTRWDQRMIALGMFHLAQSAAGEEITEYHLQAGIAACHCAAKDYASTDWRQILALYDQLMEFDHSPVIALNRAVVVANIHGPGAGVEAVEAIQNQEKLDSYYLLYAVLGEFESQLNDPLAAAGYFRKSLQLAETKSEQQFLSKRFRDCEEQIPA</sequence>
<dbReference type="PANTHER" id="PTHR47756">
    <property type="entry name" value="BLL6612 PROTEIN-RELATED"/>
    <property type="match status" value="1"/>
</dbReference>
<dbReference type="Proteomes" id="UP000003688">
    <property type="component" value="Unassembled WGS sequence"/>
</dbReference>
<comment type="caution">
    <text evidence="4">The sequence shown here is derived from an EMBL/GenBank/DDBJ whole genome shotgun (WGS) entry which is preliminary data.</text>
</comment>
<dbReference type="InterPro" id="IPR014284">
    <property type="entry name" value="RNA_pol_sigma-70_dom"/>
</dbReference>
<dbReference type="Pfam" id="PF20239">
    <property type="entry name" value="DUF6596"/>
    <property type="match status" value="1"/>
</dbReference>
<dbReference type="Gene3D" id="1.10.1740.10">
    <property type="match status" value="1"/>
</dbReference>
<dbReference type="NCBIfam" id="TIGR02937">
    <property type="entry name" value="sigma70-ECF"/>
    <property type="match status" value="1"/>
</dbReference>
<evidence type="ECO:0000313" key="5">
    <source>
        <dbReference type="Proteomes" id="UP000003688"/>
    </source>
</evidence>
<evidence type="ECO:0000259" key="2">
    <source>
        <dbReference type="Pfam" id="PF08281"/>
    </source>
</evidence>
<proteinExistence type="predicted"/>
<dbReference type="SUPFAM" id="SSF88946">
    <property type="entry name" value="Sigma2 domain of RNA polymerase sigma factors"/>
    <property type="match status" value="1"/>
</dbReference>
<dbReference type="InterPro" id="IPR013325">
    <property type="entry name" value="RNA_pol_sigma_r2"/>
</dbReference>
<dbReference type="SUPFAM" id="SSF88659">
    <property type="entry name" value="Sigma3 and sigma4 domains of RNA polymerase sigma factors"/>
    <property type="match status" value="1"/>
</dbReference>
<gene>
    <name evidence="4" type="ORF">Cflav_PD1132</name>
</gene>
<dbReference type="PANTHER" id="PTHR47756:SF2">
    <property type="entry name" value="BLL6612 PROTEIN"/>
    <property type="match status" value="1"/>
</dbReference>
<feature type="domain" description="RNA polymerase sigma factor 70 region 4 type 2" evidence="2">
    <location>
        <begin position="135"/>
        <end position="186"/>
    </location>
</feature>
<dbReference type="GO" id="GO:0016987">
    <property type="term" value="F:sigma factor activity"/>
    <property type="evidence" value="ECO:0007669"/>
    <property type="project" value="InterPro"/>
</dbReference>
<dbReference type="STRING" id="320771.Cflav_PD1132"/>
<evidence type="ECO:0000259" key="3">
    <source>
        <dbReference type="Pfam" id="PF20239"/>
    </source>
</evidence>